<dbReference type="GO" id="GO:0030261">
    <property type="term" value="P:chromosome condensation"/>
    <property type="evidence" value="ECO:0007669"/>
    <property type="project" value="UniProtKB-KW"/>
</dbReference>
<dbReference type="EMBL" id="CP037940">
    <property type="protein sequence ID" value="QBO37402.1"/>
    <property type="molecule type" value="Genomic_DNA"/>
</dbReference>
<keyword evidence="3" id="KW-0226">DNA condensation</keyword>
<organism evidence="6 7">
    <name type="scientific">Periweissella cryptocerci</name>
    <dbReference type="NCBI Taxonomy" id="2506420"/>
    <lineage>
        <taxon>Bacteria</taxon>
        <taxon>Bacillati</taxon>
        <taxon>Bacillota</taxon>
        <taxon>Bacilli</taxon>
        <taxon>Lactobacillales</taxon>
        <taxon>Lactobacillaceae</taxon>
        <taxon>Periweissella</taxon>
    </lineage>
</organism>
<evidence type="ECO:0000313" key="6">
    <source>
        <dbReference type="EMBL" id="QBO37402.1"/>
    </source>
</evidence>
<gene>
    <name evidence="6" type="ORF">EQG49_13445</name>
</gene>
<protein>
    <recommendedName>
        <fullName evidence="2">DNA-binding protein HU</fullName>
    </recommendedName>
</protein>
<proteinExistence type="inferred from homology"/>
<sequence length="92" mass="9761">MANKQDLIKDVAGETGLTKKDSAIVVDAVLNGIIDFLGQGQGLLLVGFGNFEVKERAARKGRNPRTGAEIEIAATTVPVFKPGKILKEAVKN</sequence>
<keyword evidence="7" id="KW-1185">Reference proteome</keyword>
<dbReference type="KEGG" id="wei:EQG49_13445"/>
<evidence type="ECO:0000256" key="3">
    <source>
        <dbReference type="ARBA" id="ARBA00023067"/>
    </source>
</evidence>
<reference evidence="7" key="1">
    <citation type="submission" date="2019-03" db="EMBL/GenBank/DDBJ databases">
        <title>Weissella sp. 26KH-42 Genome sequencing.</title>
        <authorList>
            <person name="Heo J."/>
            <person name="Kim S.-J."/>
            <person name="Kim J.-S."/>
            <person name="Hong S.-B."/>
            <person name="Kwon S.-W."/>
        </authorList>
    </citation>
    <scope>NUCLEOTIDE SEQUENCE [LARGE SCALE GENOMIC DNA]</scope>
    <source>
        <strain evidence="7">26KH-42</strain>
    </source>
</reference>
<dbReference type="Proteomes" id="UP000292886">
    <property type="component" value="Chromosome"/>
</dbReference>
<name>A0A4P6YWZ5_9LACO</name>
<dbReference type="PANTHER" id="PTHR33175">
    <property type="entry name" value="DNA-BINDING PROTEIN HU"/>
    <property type="match status" value="1"/>
</dbReference>
<dbReference type="OrthoDB" id="9799835at2"/>
<evidence type="ECO:0000256" key="4">
    <source>
        <dbReference type="ARBA" id="ARBA00023125"/>
    </source>
</evidence>
<dbReference type="PROSITE" id="PS00045">
    <property type="entry name" value="HISTONE_LIKE"/>
    <property type="match status" value="1"/>
</dbReference>
<dbReference type="AlphaFoldDB" id="A0A4P6YWZ5"/>
<evidence type="ECO:0000256" key="2">
    <source>
        <dbReference type="ARBA" id="ARBA00021922"/>
    </source>
</evidence>
<dbReference type="InterPro" id="IPR010992">
    <property type="entry name" value="IHF-like_DNA-bd_dom_sf"/>
</dbReference>
<evidence type="ECO:0000256" key="5">
    <source>
        <dbReference type="RuleBase" id="RU003939"/>
    </source>
</evidence>
<dbReference type="SMART" id="SM00411">
    <property type="entry name" value="BHL"/>
    <property type="match status" value="1"/>
</dbReference>
<keyword evidence="4 6" id="KW-0238">DNA-binding</keyword>
<dbReference type="CDD" id="cd13831">
    <property type="entry name" value="HU"/>
    <property type="match status" value="1"/>
</dbReference>
<dbReference type="Gene3D" id="4.10.520.10">
    <property type="entry name" value="IHF-like DNA-binding proteins"/>
    <property type="match status" value="1"/>
</dbReference>
<dbReference type="GO" id="GO:0005829">
    <property type="term" value="C:cytosol"/>
    <property type="evidence" value="ECO:0007669"/>
    <property type="project" value="TreeGrafter"/>
</dbReference>
<dbReference type="InterPro" id="IPR020816">
    <property type="entry name" value="Histone-like_DNA-bd_CS"/>
</dbReference>
<dbReference type="PRINTS" id="PR01727">
    <property type="entry name" value="DNABINDINGHU"/>
</dbReference>
<dbReference type="SUPFAM" id="SSF47729">
    <property type="entry name" value="IHF-like DNA-binding proteins"/>
    <property type="match status" value="1"/>
</dbReference>
<comment type="similarity">
    <text evidence="1 5">Belongs to the bacterial histone-like protein family.</text>
</comment>
<dbReference type="GO" id="GO:0003677">
    <property type="term" value="F:DNA binding"/>
    <property type="evidence" value="ECO:0007669"/>
    <property type="project" value="UniProtKB-KW"/>
</dbReference>
<evidence type="ECO:0000256" key="1">
    <source>
        <dbReference type="ARBA" id="ARBA00010529"/>
    </source>
</evidence>
<dbReference type="GO" id="GO:0030527">
    <property type="term" value="F:structural constituent of chromatin"/>
    <property type="evidence" value="ECO:0007669"/>
    <property type="project" value="InterPro"/>
</dbReference>
<accession>A0A4P6YWZ5</accession>
<dbReference type="InterPro" id="IPR000119">
    <property type="entry name" value="Hist_DNA-bd"/>
</dbReference>
<dbReference type="PANTHER" id="PTHR33175:SF3">
    <property type="entry name" value="DNA-BINDING PROTEIN HU-BETA"/>
    <property type="match status" value="1"/>
</dbReference>
<evidence type="ECO:0000313" key="7">
    <source>
        <dbReference type="Proteomes" id="UP000292886"/>
    </source>
</evidence>
<dbReference type="Pfam" id="PF00216">
    <property type="entry name" value="Bac_DNA_binding"/>
    <property type="match status" value="1"/>
</dbReference>
<dbReference type="RefSeq" id="WP_133364479.1">
    <property type="nucleotide sequence ID" value="NZ_CP037940.1"/>
</dbReference>